<keyword evidence="2" id="KW-0812">Transmembrane</keyword>
<protein>
    <submittedName>
        <fullName evidence="3">MATE family efflux transporter</fullName>
    </submittedName>
</protein>
<reference evidence="3 4" key="1">
    <citation type="submission" date="2023-12" db="EMBL/GenBank/DDBJ databases">
        <title>Genomic sequences of Capnocytophaga and Parvimonas strains.</title>
        <authorList>
            <person name="Watt R.M."/>
            <person name="Wang M."/>
            <person name="Yang T."/>
            <person name="Tong W.M."/>
        </authorList>
    </citation>
    <scope>NUCLEOTIDE SEQUENCE [LARGE SCALE GENOMIC DNA]</scope>
    <source>
        <strain evidence="3 4">CCUG 13096</strain>
    </source>
</reference>
<keyword evidence="2" id="KW-0472">Membrane</keyword>
<feature type="transmembrane region" description="Helical" evidence="2">
    <location>
        <begin position="232"/>
        <end position="253"/>
    </location>
</feature>
<dbReference type="RefSeq" id="WP_323983337.1">
    <property type="nucleotide sequence ID" value="NZ_JAYKBW010000007.1"/>
</dbReference>
<feature type="transmembrane region" description="Helical" evidence="2">
    <location>
        <begin position="273"/>
        <end position="295"/>
    </location>
</feature>
<feature type="transmembrane region" description="Helical" evidence="2">
    <location>
        <begin position="191"/>
        <end position="211"/>
    </location>
</feature>
<dbReference type="PANTHER" id="PTHR43298:SF2">
    <property type="entry name" value="FMN_FAD EXPORTER YEEO-RELATED"/>
    <property type="match status" value="1"/>
</dbReference>
<evidence type="ECO:0000313" key="4">
    <source>
        <dbReference type="Proteomes" id="UP001311730"/>
    </source>
</evidence>
<gene>
    <name evidence="3" type="ORF">VJJ08_07085</name>
</gene>
<feature type="transmembrane region" description="Helical" evidence="2">
    <location>
        <begin position="413"/>
        <end position="434"/>
    </location>
</feature>
<feature type="transmembrane region" description="Helical" evidence="2">
    <location>
        <begin position="44"/>
        <end position="63"/>
    </location>
</feature>
<keyword evidence="1" id="KW-0813">Transport</keyword>
<feature type="transmembrane region" description="Helical" evidence="2">
    <location>
        <begin position="165"/>
        <end position="185"/>
    </location>
</feature>
<organism evidence="3 4">
    <name type="scientific">Capnocytophaga gingivalis</name>
    <dbReference type="NCBI Taxonomy" id="1017"/>
    <lineage>
        <taxon>Bacteria</taxon>
        <taxon>Pseudomonadati</taxon>
        <taxon>Bacteroidota</taxon>
        <taxon>Flavobacteriia</taxon>
        <taxon>Flavobacteriales</taxon>
        <taxon>Flavobacteriaceae</taxon>
        <taxon>Capnocytophaga</taxon>
    </lineage>
</organism>
<keyword evidence="4" id="KW-1185">Reference proteome</keyword>
<evidence type="ECO:0000256" key="1">
    <source>
        <dbReference type="ARBA" id="ARBA00022448"/>
    </source>
</evidence>
<dbReference type="Proteomes" id="UP001311730">
    <property type="component" value="Unassembled WGS sequence"/>
</dbReference>
<accession>A0ABU5Z801</accession>
<evidence type="ECO:0000313" key="3">
    <source>
        <dbReference type="EMBL" id="MEB3075059.1"/>
    </source>
</evidence>
<dbReference type="NCBIfam" id="TIGR00797">
    <property type="entry name" value="matE"/>
    <property type="match status" value="1"/>
</dbReference>
<feature type="transmembrane region" description="Helical" evidence="2">
    <location>
        <begin position="315"/>
        <end position="335"/>
    </location>
</feature>
<dbReference type="InterPro" id="IPR050222">
    <property type="entry name" value="MATE_MdtK"/>
</dbReference>
<keyword evidence="2" id="KW-1133">Transmembrane helix</keyword>
<dbReference type="Pfam" id="PF01554">
    <property type="entry name" value="MatE"/>
    <property type="match status" value="2"/>
</dbReference>
<feature type="transmembrane region" description="Helical" evidence="2">
    <location>
        <begin position="92"/>
        <end position="115"/>
    </location>
</feature>
<dbReference type="PANTHER" id="PTHR43298">
    <property type="entry name" value="MULTIDRUG RESISTANCE PROTEIN NORM-RELATED"/>
    <property type="match status" value="1"/>
</dbReference>
<feature type="transmembrane region" description="Helical" evidence="2">
    <location>
        <begin position="135"/>
        <end position="153"/>
    </location>
</feature>
<feature type="transmembrane region" description="Helical" evidence="2">
    <location>
        <begin position="355"/>
        <end position="375"/>
    </location>
</feature>
<comment type="caution">
    <text evidence="3">The sequence shown here is derived from an EMBL/GenBank/DDBJ whole genome shotgun (WGS) entry which is preliminary data.</text>
</comment>
<proteinExistence type="predicted"/>
<dbReference type="InterPro" id="IPR002528">
    <property type="entry name" value="MATE_fam"/>
</dbReference>
<feature type="transmembrane region" description="Helical" evidence="2">
    <location>
        <begin position="387"/>
        <end position="407"/>
    </location>
</feature>
<dbReference type="EMBL" id="JAYKBW010000007">
    <property type="protein sequence ID" value="MEB3075059.1"/>
    <property type="molecule type" value="Genomic_DNA"/>
</dbReference>
<evidence type="ECO:0000256" key="2">
    <source>
        <dbReference type="SAM" id="Phobius"/>
    </source>
</evidence>
<name>A0ABU5Z801_9FLAO</name>
<sequence>MKRITTKEINRLALPAVITGVIEPVISLTDTVMAGHIALNTKEVLGAVGVVSSFLSALLWIFIQSSRAITSQVAYAYGQGKLSQVKGLVAQILLLSLGISLLSSIFSFVCSQFILERFYDAEGTLLEYCLDYFHIRVWGFPLTLLTLTIHSIFRGFQNTSWSMYISILGGVINLVFNYIFVYIFHWDIKGLAWASLLAQGTIFVVSVIIMYQKTPFKFFIVWGIHPKFLQSLRMSADLLIRSSMLQGVLYFSFLKATLLGTDGDHTIVATHTLLNQVWGFSTFLFDGYCNAGGLISGRLYSTRQYESIRELVRQLFYVVLGISTAISLIYFLFYYQIGTLMTENTDISLLFYENFWIVILMQPITAITFLFSGVYKGMGFTQVLRDAFIIATLLGFFPAFYVCENILEWGLSGIWAAFFVWIVFRGGILFLHYLSFFYKRSVQPSV</sequence>
<feature type="transmembrane region" description="Helical" evidence="2">
    <location>
        <begin position="12"/>
        <end position="38"/>
    </location>
</feature>